<dbReference type="RefSeq" id="WP_101895950.1">
    <property type="nucleotide sequence ID" value="NZ_CP022684.1"/>
</dbReference>
<dbReference type="AlphaFoldDB" id="A0A2K9LQP5"/>
<name>A0A2K9LQP5_9GAMM</name>
<dbReference type="InterPro" id="IPR042268">
    <property type="entry name" value="BamC_C"/>
</dbReference>
<organism evidence="1 2">
    <name type="scientific">Ketobacter alkanivorans</name>
    <dbReference type="NCBI Taxonomy" id="1917421"/>
    <lineage>
        <taxon>Bacteria</taxon>
        <taxon>Pseudomonadati</taxon>
        <taxon>Pseudomonadota</taxon>
        <taxon>Gammaproteobacteria</taxon>
        <taxon>Pseudomonadales</taxon>
        <taxon>Ketobacteraceae</taxon>
        <taxon>Ketobacter</taxon>
    </lineage>
</organism>
<dbReference type="KEGG" id="kak:Kalk_20035"/>
<dbReference type="Proteomes" id="UP000235116">
    <property type="component" value="Chromosome"/>
</dbReference>
<dbReference type="Pfam" id="PF06804">
    <property type="entry name" value="Lipoprotein_18"/>
    <property type="match status" value="1"/>
</dbReference>
<accession>A0A2K9LQP5</accession>
<proteinExistence type="predicted"/>
<sequence>MQILRPALMITALLALSGCSYLFGDKGQFRERALDYKQAESVAPLMVPGTMDSKPIKQRYPIPRIGQADFFEPEESDSVPRPQSLLNVNEAAGLELRQDGDKMWLVVERPQDDLWSQLTEFAASNVSIDRSDRNAGLIETGWLAPRRLPSEEGFWKSVGRFFSFGGGEQRDRFQIRMEPGKAEETSVVRVNHLRLKTPLPETIEWPQVPDNVELVTIVYDELMLFLEQGGRKAGASVLSQDLKVLPKYTMTRDGNGYPILVINLDFNHAWLSVGQALAKAKVGVTDLDRTLGIYYLSEKATVVEDDEEVEKELQLRLISSESGIQVAVQVDDDTLAPEQQSARILNRLRERLE</sequence>
<dbReference type="EMBL" id="CP022684">
    <property type="protein sequence ID" value="AUM14577.1"/>
    <property type="molecule type" value="Genomic_DNA"/>
</dbReference>
<evidence type="ECO:0008006" key="3">
    <source>
        <dbReference type="Google" id="ProtNLM"/>
    </source>
</evidence>
<protein>
    <recommendedName>
        <fullName evidence="3">Outer membrane protein assembly factor BamC</fullName>
    </recommendedName>
</protein>
<dbReference type="Gene3D" id="3.30.310.170">
    <property type="entry name" value="Outer membrane protein assembly factor BamC"/>
    <property type="match status" value="1"/>
</dbReference>
<evidence type="ECO:0000313" key="2">
    <source>
        <dbReference type="Proteomes" id="UP000235116"/>
    </source>
</evidence>
<dbReference type="PROSITE" id="PS51257">
    <property type="entry name" value="PROKAR_LIPOPROTEIN"/>
    <property type="match status" value="1"/>
</dbReference>
<evidence type="ECO:0000313" key="1">
    <source>
        <dbReference type="EMBL" id="AUM14577.1"/>
    </source>
</evidence>
<keyword evidence="2" id="KW-1185">Reference proteome</keyword>
<dbReference type="InterPro" id="IPR010653">
    <property type="entry name" value="NlpB/DapX"/>
</dbReference>
<gene>
    <name evidence="1" type="ORF">Kalk_20035</name>
</gene>
<dbReference type="OrthoDB" id="6199301at2"/>
<reference evidence="2" key="1">
    <citation type="submission" date="2017-08" db="EMBL/GenBank/DDBJ databases">
        <title>Direct submision.</title>
        <authorList>
            <person name="Kim S.-J."/>
            <person name="Rhee S.-K."/>
        </authorList>
    </citation>
    <scope>NUCLEOTIDE SEQUENCE [LARGE SCALE GENOMIC DNA]</scope>
    <source>
        <strain evidence="2">GI5</strain>
    </source>
</reference>